<dbReference type="EC" id="2.1.1.171" evidence="3"/>
<dbReference type="PANTHER" id="PTHR43542:SF1">
    <property type="entry name" value="METHYLTRANSFERASE"/>
    <property type="match status" value="1"/>
</dbReference>
<keyword evidence="2 3" id="KW-0808">Transferase</keyword>
<reference evidence="3 4" key="1">
    <citation type="submission" date="2023-09" db="EMBL/GenBank/DDBJ databases">
        <authorList>
            <person name="Rey-Velasco X."/>
        </authorList>
    </citation>
    <scope>NUCLEOTIDE SEQUENCE [LARGE SCALE GENOMIC DNA]</scope>
    <source>
        <strain evidence="3 4">F158</strain>
    </source>
</reference>
<comment type="caution">
    <text evidence="3">The sequence shown here is derived from an EMBL/GenBank/DDBJ whole genome shotgun (WGS) entry which is preliminary data.</text>
</comment>
<dbReference type="CDD" id="cd02440">
    <property type="entry name" value="AdoMet_MTases"/>
    <property type="match status" value="1"/>
</dbReference>
<dbReference type="EMBL" id="JAVRHL010000001">
    <property type="protein sequence ID" value="MDT0681367.1"/>
    <property type="molecule type" value="Genomic_DNA"/>
</dbReference>
<evidence type="ECO:0000256" key="2">
    <source>
        <dbReference type="ARBA" id="ARBA00022679"/>
    </source>
</evidence>
<dbReference type="Pfam" id="PF03602">
    <property type="entry name" value="Cons_hypoth95"/>
    <property type="match status" value="1"/>
</dbReference>
<dbReference type="SUPFAM" id="SSF53335">
    <property type="entry name" value="S-adenosyl-L-methionine-dependent methyltransferases"/>
    <property type="match status" value="1"/>
</dbReference>
<protein>
    <submittedName>
        <fullName evidence="3">RsmD family RNA methyltransferase</fullName>
        <ecNumber evidence="3">2.1.1.171</ecNumber>
    </submittedName>
</protein>
<organism evidence="3 4">
    <name type="scientific">Tropicimonas omnivorans</name>
    <dbReference type="NCBI Taxonomy" id="3075590"/>
    <lineage>
        <taxon>Bacteria</taxon>
        <taxon>Pseudomonadati</taxon>
        <taxon>Pseudomonadota</taxon>
        <taxon>Alphaproteobacteria</taxon>
        <taxon>Rhodobacterales</taxon>
        <taxon>Roseobacteraceae</taxon>
        <taxon>Tropicimonas</taxon>
    </lineage>
</organism>
<gene>
    <name evidence="3" type="ORF">RM543_01620</name>
</gene>
<proteinExistence type="predicted"/>
<dbReference type="Proteomes" id="UP001265259">
    <property type="component" value="Unassembled WGS sequence"/>
</dbReference>
<dbReference type="PIRSF" id="PIRSF004553">
    <property type="entry name" value="CHP00095"/>
    <property type="match status" value="1"/>
</dbReference>
<dbReference type="GO" id="GO:0052913">
    <property type="term" value="F:16S rRNA (guanine(966)-N(2))-methyltransferase activity"/>
    <property type="evidence" value="ECO:0007669"/>
    <property type="project" value="UniProtKB-EC"/>
</dbReference>
<accession>A0ABU3DCD2</accession>
<sequence length="189" mass="19885">MRIVAGRFRGTALTGPGKGAAEALRLRPTPDRVREALFSMLFAGHDAPQKGSTVLDLFAGTGAMGFEALSRGAARTIFVEKGREALGLIRRNAEKLRLGEDAEIVARDALRLGPRTGPAASLVFLDPPYGKDLGAKALQAALAGGWIAEGALVSWEEDAAMDAPPGWELLDTRSWGTTHVTILRAPGGA</sequence>
<name>A0ABU3DCD2_9RHOB</name>
<dbReference type="RefSeq" id="WP_311688989.1">
    <property type="nucleotide sequence ID" value="NZ_JAVRHL010000001.1"/>
</dbReference>
<dbReference type="PANTHER" id="PTHR43542">
    <property type="entry name" value="METHYLTRANSFERASE"/>
    <property type="match status" value="1"/>
</dbReference>
<keyword evidence="4" id="KW-1185">Reference proteome</keyword>
<evidence type="ECO:0000313" key="3">
    <source>
        <dbReference type="EMBL" id="MDT0681367.1"/>
    </source>
</evidence>
<evidence type="ECO:0000313" key="4">
    <source>
        <dbReference type="Proteomes" id="UP001265259"/>
    </source>
</evidence>
<dbReference type="InterPro" id="IPR004398">
    <property type="entry name" value="RNA_MeTrfase_RsmD"/>
</dbReference>
<dbReference type="InterPro" id="IPR029063">
    <property type="entry name" value="SAM-dependent_MTases_sf"/>
</dbReference>
<evidence type="ECO:0000256" key="1">
    <source>
        <dbReference type="ARBA" id="ARBA00022603"/>
    </source>
</evidence>
<dbReference type="Gene3D" id="3.40.50.150">
    <property type="entry name" value="Vaccinia Virus protein VP39"/>
    <property type="match status" value="1"/>
</dbReference>
<keyword evidence="1 3" id="KW-0489">Methyltransferase</keyword>